<dbReference type="PRINTS" id="PR00681">
    <property type="entry name" value="RIBOSOMALS1"/>
</dbReference>
<organism evidence="6 7">
    <name type="scientific">Mariprofundus ferrinatatus</name>
    <dbReference type="NCBI Taxonomy" id="1921087"/>
    <lineage>
        <taxon>Bacteria</taxon>
        <taxon>Pseudomonadati</taxon>
        <taxon>Pseudomonadota</taxon>
        <taxon>Candidatius Mariprofundia</taxon>
        <taxon>Mariprofundales</taxon>
        <taxon>Mariprofundaceae</taxon>
        <taxon>Mariprofundus</taxon>
    </lineage>
</organism>
<feature type="domain" description="S1 motif" evidence="5">
    <location>
        <begin position="122"/>
        <end position="188"/>
    </location>
</feature>
<evidence type="ECO:0000256" key="1">
    <source>
        <dbReference type="ARBA" id="ARBA00006767"/>
    </source>
</evidence>
<proteinExistence type="inferred from homology"/>
<dbReference type="CDD" id="cd04465">
    <property type="entry name" value="S1_RPS1_repeat_ec2_hs2"/>
    <property type="match status" value="1"/>
</dbReference>
<evidence type="ECO:0000256" key="3">
    <source>
        <dbReference type="ARBA" id="ARBA00023274"/>
    </source>
</evidence>
<evidence type="ECO:0000313" key="6">
    <source>
        <dbReference type="EMBL" id="ATX81446.1"/>
    </source>
</evidence>
<dbReference type="NCBIfam" id="NF004952">
    <property type="entry name" value="PRK06299.1-2"/>
    <property type="match status" value="1"/>
</dbReference>
<feature type="domain" description="S1 motif" evidence="5">
    <location>
        <begin position="294"/>
        <end position="364"/>
    </location>
</feature>
<dbReference type="InterPro" id="IPR050437">
    <property type="entry name" value="Ribos_protein_bS1-like"/>
</dbReference>
<keyword evidence="3" id="KW-0687">Ribonucleoprotein</keyword>
<dbReference type="SUPFAM" id="SSF50249">
    <property type="entry name" value="Nucleic acid-binding proteins"/>
    <property type="match status" value="6"/>
</dbReference>
<name>A0A2K8LB12_9PROT</name>
<evidence type="ECO:0000256" key="2">
    <source>
        <dbReference type="ARBA" id="ARBA00022980"/>
    </source>
</evidence>
<comment type="function">
    <text evidence="4">Binds mRNA; thus facilitating recognition of the initiation point. It is needed to translate mRNA with a short Shine-Dalgarno (SD) purine-rich sequence.</text>
</comment>
<feature type="domain" description="S1 motif" evidence="5">
    <location>
        <begin position="468"/>
        <end position="532"/>
    </location>
</feature>
<dbReference type="KEGG" id="mfn:Ga0123462_0575"/>
<dbReference type="InterPro" id="IPR035104">
    <property type="entry name" value="Ribosomal_protein_S1-like"/>
</dbReference>
<evidence type="ECO:0000256" key="4">
    <source>
        <dbReference type="ARBA" id="ARBA00025604"/>
    </source>
</evidence>
<dbReference type="PANTHER" id="PTHR10724:SF7">
    <property type="entry name" value="SMALL RIBOSOMAL SUBUNIT PROTEIN BS1C"/>
    <property type="match status" value="1"/>
</dbReference>
<accession>A0A2K8LB12</accession>
<dbReference type="FunFam" id="2.40.50.140:FF:000103">
    <property type="entry name" value="protein RRP5 homolog"/>
    <property type="match status" value="1"/>
</dbReference>
<dbReference type="InterPro" id="IPR012340">
    <property type="entry name" value="NA-bd_OB-fold"/>
</dbReference>
<dbReference type="PANTHER" id="PTHR10724">
    <property type="entry name" value="30S RIBOSOMAL PROTEIN S1"/>
    <property type="match status" value="1"/>
</dbReference>
<feature type="domain" description="S1 motif" evidence="5">
    <location>
        <begin position="209"/>
        <end position="277"/>
    </location>
</feature>
<dbReference type="InterPro" id="IPR003029">
    <property type="entry name" value="S1_domain"/>
</dbReference>
<dbReference type="SMART" id="SM00316">
    <property type="entry name" value="S1"/>
    <property type="match status" value="6"/>
</dbReference>
<keyword evidence="7" id="KW-1185">Reference proteome</keyword>
<dbReference type="Pfam" id="PF00575">
    <property type="entry name" value="S1"/>
    <property type="match status" value="6"/>
</dbReference>
<dbReference type="Gene3D" id="2.40.50.140">
    <property type="entry name" value="Nucleic acid-binding proteins"/>
    <property type="match status" value="6"/>
</dbReference>
<evidence type="ECO:0000259" key="5">
    <source>
        <dbReference type="PROSITE" id="PS50126"/>
    </source>
</evidence>
<protein>
    <submittedName>
        <fullName evidence="6">SSU ribosomal protein S1P</fullName>
    </submittedName>
</protein>
<comment type="similarity">
    <text evidence="1">Belongs to the bacterial ribosomal protein bS1 family.</text>
</comment>
<dbReference type="PROSITE" id="PS50126">
    <property type="entry name" value="S1"/>
    <property type="match status" value="6"/>
</dbReference>
<dbReference type="GO" id="GO:0003729">
    <property type="term" value="F:mRNA binding"/>
    <property type="evidence" value="ECO:0007669"/>
    <property type="project" value="TreeGrafter"/>
</dbReference>
<sequence length="575" mass="62962">MSEAKKLDDVKEVQDAVVEEESFKQLFEASLKEQTEVRRGEMVDGMVVGINSDAVIIDVGAKAEGSIPLAEFADAGLETPKVGDMVHAMVQSVGGSAGVKLSVLAARKNESWAAIEAAVESGEPVDAVITSEVKGGYRVNLNGLSAFMPRSEADTDMHVKSDTLVGTSCKVAILEARRKPENVVVSRKKPMAVEVDAQRAKFFEARAVGDKVSGVVRRMADFGAFVDLGGVDALLHVSDISWRRIQKPSEMLSVGQHVTVEIVKMNAETGKVSVSMKALQADPWGNVANTYEAGMRLTGTVRRLLDFGAVVELEPGIEGMIHRSEMSWTKKDVKPAQLLSEGDVVDVAVLEVEAEERRIRLSLKAVSDNPWQSWLADHPIGSHVKGKIKNVTDFGFFVPVGDDLDGLVHMENLSWEKHGSEALAEYKKGQDVECVVLGVDVDKQRISLGIKQLSSDPFELFMENVKRGDSVNGKVFEVKPAGAVVELAESVHAFLSRREIPREFEELKEGVEIEAKVIEVNRKRRQVELSIRQQLRDEERDAVRSYSQQAARDATPSALALELQKKVLGKKASKK</sequence>
<evidence type="ECO:0000313" key="7">
    <source>
        <dbReference type="Proteomes" id="UP000231637"/>
    </source>
</evidence>
<dbReference type="Proteomes" id="UP000231637">
    <property type="component" value="Chromosome"/>
</dbReference>
<keyword evidence="2 6" id="KW-0689">Ribosomal protein</keyword>
<dbReference type="CDD" id="cd05688">
    <property type="entry name" value="S1_RPS1_repeat_ec3"/>
    <property type="match status" value="1"/>
</dbReference>
<dbReference type="AlphaFoldDB" id="A0A2K8LB12"/>
<dbReference type="OrthoDB" id="5287730at2"/>
<dbReference type="RefSeq" id="WP_100266458.1">
    <property type="nucleotide sequence ID" value="NZ_CP018800.1"/>
</dbReference>
<dbReference type="GO" id="GO:0003735">
    <property type="term" value="F:structural constituent of ribosome"/>
    <property type="evidence" value="ECO:0007669"/>
    <property type="project" value="TreeGrafter"/>
</dbReference>
<dbReference type="GO" id="GO:0006412">
    <property type="term" value="P:translation"/>
    <property type="evidence" value="ECO:0007669"/>
    <property type="project" value="TreeGrafter"/>
</dbReference>
<dbReference type="GO" id="GO:0022627">
    <property type="term" value="C:cytosolic small ribosomal subunit"/>
    <property type="evidence" value="ECO:0007669"/>
    <property type="project" value="TreeGrafter"/>
</dbReference>
<dbReference type="EMBL" id="CP018800">
    <property type="protein sequence ID" value="ATX81446.1"/>
    <property type="molecule type" value="Genomic_DNA"/>
</dbReference>
<reference evidence="6 7" key="1">
    <citation type="submission" date="2016-12" db="EMBL/GenBank/DDBJ databases">
        <title>Isolation and genomic insights into novel planktonic Zetaproteobacteria from stratified waters of the Chesapeake Bay.</title>
        <authorList>
            <person name="McAllister S.M."/>
            <person name="Kato S."/>
            <person name="Chan C.S."/>
            <person name="Chiu B.K."/>
            <person name="Field E.K."/>
        </authorList>
    </citation>
    <scope>NUCLEOTIDE SEQUENCE [LARGE SCALE GENOMIC DNA]</scope>
    <source>
        <strain evidence="6 7">CP-8</strain>
    </source>
</reference>
<gene>
    <name evidence="6" type="ORF">Ga0123462_0575</name>
</gene>
<feature type="domain" description="S1 motif" evidence="5">
    <location>
        <begin position="381"/>
        <end position="451"/>
    </location>
</feature>
<feature type="domain" description="S1 motif" evidence="5">
    <location>
        <begin position="40"/>
        <end position="108"/>
    </location>
</feature>